<dbReference type="InterPro" id="IPR036102">
    <property type="entry name" value="OsmC/Ohrsf"/>
</dbReference>
<dbReference type="Gene3D" id="2.20.25.10">
    <property type="match status" value="1"/>
</dbReference>
<accession>A0A6J4JNP4</accession>
<evidence type="ECO:0000256" key="2">
    <source>
        <dbReference type="SAM" id="MobiDB-lite"/>
    </source>
</evidence>
<dbReference type="InterPro" id="IPR019953">
    <property type="entry name" value="OHR"/>
</dbReference>
<feature type="region of interest" description="Disordered" evidence="2">
    <location>
        <begin position="1"/>
        <end position="30"/>
    </location>
</feature>
<dbReference type="GO" id="GO:0006979">
    <property type="term" value="P:response to oxidative stress"/>
    <property type="evidence" value="ECO:0007669"/>
    <property type="project" value="InterPro"/>
</dbReference>
<dbReference type="SUPFAM" id="SSF82784">
    <property type="entry name" value="OsmC-like"/>
    <property type="match status" value="1"/>
</dbReference>
<dbReference type="InterPro" id="IPR003718">
    <property type="entry name" value="OsmC/Ohr_fam"/>
</dbReference>
<reference evidence="3" key="1">
    <citation type="submission" date="2020-02" db="EMBL/GenBank/DDBJ databases">
        <authorList>
            <person name="Meier V. D."/>
        </authorList>
    </citation>
    <scope>NUCLEOTIDE SEQUENCE</scope>
    <source>
        <strain evidence="3">AVDCRST_MAG27</strain>
    </source>
</reference>
<proteinExistence type="inferred from homology"/>
<comment type="similarity">
    <text evidence="1">Belongs to the OsmC/Ohr family.</text>
</comment>
<dbReference type="InterPro" id="IPR015946">
    <property type="entry name" value="KH_dom-like_a/b"/>
</dbReference>
<dbReference type="AlphaFoldDB" id="A0A6J4JNP4"/>
<protein>
    <submittedName>
        <fullName evidence="3">Organic hydroperoxide resistance protein</fullName>
    </submittedName>
</protein>
<dbReference type="NCBIfam" id="TIGR03561">
    <property type="entry name" value="organ_hyd_perox"/>
    <property type="match status" value="1"/>
</dbReference>
<sequence length="138" mass="14832">MSSTERLLYTARTRTTGGRDGTSRSDDGRLEVRLSTPGTRGAGTNPEQLFAAAWSACFEGAIAVAARKLQVAIPAEPIIDTEVDLNLADGEYFLRARLNVSMPDLPQETARAVLDAAHRICPYSKATRGNIDVAVNLV</sequence>
<organism evidence="3">
    <name type="scientific">uncultured Craurococcus sp</name>
    <dbReference type="NCBI Taxonomy" id="1135998"/>
    <lineage>
        <taxon>Bacteria</taxon>
        <taxon>Pseudomonadati</taxon>
        <taxon>Pseudomonadota</taxon>
        <taxon>Alphaproteobacteria</taxon>
        <taxon>Acetobacterales</taxon>
        <taxon>Acetobacteraceae</taxon>
        <taxon>Craurococcus</taxon>
        <taxon>environmental samples</taxon>
    </lineage>
</organism>
<feature type="compositionally biased region" description="Basic and acidic residues" evidence="2">
    <location>
        <begin position="21"/>
        <end position="30"/>
    </location>
</feature>
<dbReference type="PANTHER" id="PTHR33797:SF2">
    <property type="entry name" value="ORGANIC HYDROPEROXIDE RESISTANCE PROTEIN-LIKE"/>
    <property type="match status" value="1"/>
</dbReference>
<gene>
    <name evidence="3" type="ORF">AVDCRST_MAG27-4015</name>
</gene>
<evidence type="ECO:0000256" key="1">
    <source>
        <dbReference type="ARBA" id="ARBA00007378"/>
    </source>
</evidence>
<dbReference type="Gene3D" id="3.30.300.20">
    <property type="match status" value="1"/>
</dbReference>
<dbReference type="EMBL" id="CADCTD010000172">
    <property type="protein sequence ID" value="CAA9283261.1"/>
    <property type="molecule type" value="Genomic_DNA"/>
</dbReference>
<dbReference type="PANTHER" id="PTHR33797">
    <property type="entry name" value="ORGANIC HYDROPEROXIDE RESISTANCE PROTEIN-LIKE"/>
    <property type="match status" value="1"/>
</dbReference>
<evidence type="ECO:0000313" key="3">
    <source>
        <dbReference type="EMBL" id="CAA9283261.1"/>
    </source>
</evidence>
<name>A0A6J4JNP4_9PROT</name>
<dbReference type="Pfam" id="PF02566">
    <property type="entry name" value="OsmC"/>
    <property type="match status" value="1"/>
</dbReference>